<gene>
    <name evidence="1" type="ORF">G6L72_02225</name>
</gene>
<name>A0ABX2J352_9HYPH</name>
<evidence type="ECO:0000313" key="1">
    <source>
        <dbReference type="EMBL" id="NTF35531.1"/>
    </source>
</evidence>
<comment type="caution">
    <text evidence="1">The sequence shown here is derived from an EMBL/GenBank/DDBJ whole genome shotgun (WGS) entry which is preliminary data.</text>
</comment>
<keyword evidence="2" id="KW-1185">Reference proteome</keyword>
<accession>A0ABX2J352</accession>
<reference evidence="1 2" key="1">
    <citation type="journal article" date="2020" name="Science">
        <title>Unexpected conservation and global transmission of agrobacterial virulence plasmids.</title>
        <authorList>
            <person name="Weisberg A.J."/>
            <person name="Davis E.W. 2nd"/>
            <person name="Tabima J."/>
            <person name="Belcher M.S."/>
            <person name="Miller M."/>
            <person name="Kuo C.H."/>
            <person name="Loper J.E."/>
            <person name="Grunwald N.J."/>
            <person name="Putnam M.L."/>
            <person name="Chang J.H."/>
        </authorList>
    </citation>
    <scope>NUCLEOTIDE SEQUENCE [LARGE SCALE GENOMIC DNA]</scope>
    <source>
        <strain evidence="1 2">A19/93</strain>
    </source>
</reference>
<protein>
    <submittedName>
        <fullName evidence="1">Uncharacterized protein</fullName>
    </submittedName>
</protein>
<dbReference type="RefSeq" id="WP_174002987.1">
    <property type="nucleotide sequence ID" value="NZ_JAAMCP010000001.1"/>
</dbReference>
<organism evidence="1 2">
    <name type="scientific">Agrobacterium rubi</name>
    <dbReference type="NCBI Taxonomy" id="28099"/>
    <lineage>
        <taxon>Bacteria</taxon>
        <taxon>Pseudomonadati</taxon>
        <taxon>Pseudomonadota</taxon>
        <taxon>Alphaproteobacteria</taxon>
        <taxon>Hyphomicrobiales</taxon>
        <taxon>Rhizobiaceae</taxon>
        <taxon>Rhizobium/Agrobacterium group</taxon>
        <taxon>Agrobacterium</taxon>
    </lineage>
</organism>
<sequence length="248" mass="28396">MARPKKPVDELKDQRVPIMMSEDELKTIDDWRFGNRLPSRGEAIRRLCQIGMLADNEIENIADMAVETMNFVTDEIGAARREFKTLVNKDTANALFTQEEMNDALSAGITRHFETLDRVDTLTQLVLTLYNAILPLSEADTIKRGLEDSRAIIENANMIFDITASRRREREENRYISINLSLQSPEDRAKYLALSEDEQETVLDAALARLREEEEADPVGFSEKYDHKPFWETEGWLEVVNSRGAKKG</sequence>
<dbReference type="Proteomes" id="UP000822331">
    <property type="component" value="Unassembled WGS sequence"/>
</dbReference>
<evidence type="ECO:0000313" key="2">
    <source>
        <dbReference type="Proteomes" id="UP000822331"/>
    </source>
</evidence>
<dbReference type="EMBL" id="JAAMCP010000001">
    <property type="protein sequence ID" value="NTF35531.1"/>
    <property type="molecule type" value="Genomic_DNA"/>
</dbReference>
<proteinExistence type="predicted"/>